<keyword evidence="2" id="KW-1185">Reference proteome</keyword>
<proteinExistence type="predicted"/>
<organism evidence="1 2">
    <name type="scientific">Thermogemmata fonticola</name>
    <dbReference type="NCBI Taxonomy" id="2755323"/>
    <lineage>
        <taxon>Bacteria</taxon>
        <taxon>Pseudomonadati</taxon>
        <taxon>Planctomycetota</taxon>
        <taxon>Planctomycetia</taxon>
        <taxon>Gemmatales</taxon>
        <taxon>Gemmataceae</taxon>
        <taxon>Thermogemmata</taxon>
    </lineage>
</organism>
<dbReference type="Gene3D" id="2.170.16.10">
    <property type="entry name" value="Hedgehog/Intein (Hint) domain"/>
    <property type="match status" value="1"/>
</dbReference>
<gene>
    <name evidence="1" type="ORF">H0921_16475</name>
</gene>
<dbReference type="InterPro" id="IPR036844">
    <property type="entry name" value="Hint_dom_sf"/>
</dbReference>
<dbReference type="Proteomes" id="UP000542342">
    <property type="component" value="Unassembled WGS sequence"/>
</dbReference>
<reference evidence="1 2" key="1">
    <citation type="submission" date="2020-07" db="EMBL/GenBank/DDBJ databases">
        <title>Thermogemmata thermophila gen. nov., sp. nov., a novel moderate thermophilic planctomycete from a Kamchatka hot spring.</title>
        <authorList>
            <person name="Elcheninov A.G."/>
            <person name="Podosokorskaya O.A."/>
            <person name="Kovaleva O.L."/>
            <person name="Novikov A."/>
            <person name="Bonch-Osmolovskaya E.A."/>
            <person name="Toshchakov S.V."/>
            <person name="Kublanov I.V."/>
        </authorList>
    </citation>
    <scope>NUCLEOTIDE SEQUENCE [LARGE SCALE GENOMIC DNA]</scope>
    <source>
        <strain evidence="1 2">2918</strain>
    </source>
</reference>
<evidence type="ECO:0000313" key="2">
    <source>
        <dbReference type="Proteomes" id="UP000542342"/>
    </source>
</evidence>
<dbReference type="AlphaFoldDB" id="A0A7V8VH00"/>
<comment type="caution">
    <text evidence="1">The sequence shown here is derived from an EMBL/GenBank/DDBJ whole genome shotgun (WGS) entry which is preliminary data.</text>
</comment>
<dbReference type="EMBL" id="JACEFB010000018">
    <property type="protein sequence ID" value="MBA2227756.1"/>
    <property type="molecule type" value="Genomic_DNA"/>
</dbReference>
<protein>
    <submittedName>
        <fullName evidence="1">Uncharacterized protein</fullName>
    </submittedName>
</protein>
<dbReference type="SUPFAM" id="SSF51294">
    <property type="entry name" value="Hedgehog/intein (Hint) domain"/>
    <property type="match status" value="1"/>
</dbReference>
<evidence type="ECO:0000313" key="1">
    <source>
        <dbReference type="EMBL" id="MBA2227756.1"/>
    </source>
</evidence>
<sequence length="245" mass="26572">MIRTTPEHPFYVEGKGWTPAGSLKAADRLLTLLGDSVPLSEVDDTGAWEVVYNLRVADYRTDFVGDDTWSFAAWAHNQICGVQETSGAHNPTYNRSHVDVPAITNPANAILQGERRARHMPPAGSPSDNCTCAYVQIVGEELSPIFASNTDRYTYNWPPVGTGAGQVPQGQGVNNGARHHAEIKAMIRVVQSGVSLQGKAIIIFTDRDPCQYCDRDRGIENAARILGATSVTIWCPSGCIGPIHL</sequence>
<accession>A0A7V8VH00</accession>
<dbReference type="Pfam" id="PF07591">
    <property type="entry name" value="PT-HINT"/>
    <property type="match status" value="1"/>
</dbReference>
<name>A0A7V8VH00_9BACT</name>